<dbReference type="Proteomes" id="UP001142057">
    <property type="component" value="Unassembled WGS sequence"/>
</dbReference>
<sequence>MINLKDIHIGNLVEKKWQELDIPLDRVCNFFRCDEQEIKNMFQQKELDTGNLLRWSKLLEYDFFRLYSQHLIFYSPPAVNNKNEKQIPCSLPVFRKSLYTQELIDFIIELINIGEKTKQEVITDYKIPKTTLYKWISKYRSYERE</sequence>
<proteinExistence type="predicted"/>
<keyword evidence="2" id="KW-1185">Reference proteome</keyword>
<name>A0ABT2IKZ9_9FLAO</name>
<dbReference type="SUPFAM" id="SSF46689">
    <property type="entry name" value="Homeodomain-like"/>
    <property type="match status" value="1"/>
</dbReference>
<evidence type="ECO:0000313" key="1">
    <source>
        <dbReference type="EMBL" id="MCT2409332.1"/>
    </source>
</evidence>
<reference evidence="1" key="1">
    <citation type="submission" date="2022-08" db="EMBL/GenBank/DDBJ databases">
        <title>Chryseobacterium antibioticum,isolated from the rhizosphere soil of Pyrola in Tibet.</title>
        <authorList>
            <person name="Kan Y."/>
        </authorList>
    </citation>
    <scope>NUCLEOTIDE SEQUENCE</scope>
    <source>
        <strain evidence="1">Pc2-12</strain>
    </source>
</reference>
<dbReference type="RefSeq" id="WP_259830829.1">
    <property type="nucleotide sequence ID" value="NZ_JANZQH010000009.1"/>
</dbReference>
<organism evidence="1 2">
    <name type="scientific">Chryseobacterium pyrolae</name>
    <dbReference type="NCBI Taxonomy" id="2987481"/>
    <lineage>
        <taxon>Bacteria</taxon>
        <taxon>Pseudomonadati</taxon>
        <taxon>Bacteroidota</taxon>
        <taxon>Flavobacteriia</taxon>
        <taxon>Flavobacteriales</taxon>
        <taxon>Weeksellaceae</taxon>
        <taxon>Chryseobacterium group</taxon>
        <taxon>Chryseobacterium</taxon>
    </lineage>
</organism>
<accession>A0ABT2IKZ9</accession>
<gene>
    <name evidence="1" type="ORF">NZD88_17420</name>
</gene>
<comment type="caution">
    <text evidence="1">The sequence shown here is derived from an EMBL/GenBank/DDBJ whole genome shotgun (WGS) entry which is preliminary data.</text>
</comment>
<dbReference type="EMBL" id="JANZQH010000009">
    <property type="protein sequence ID" value="MCT2409332.1"/>
    <property type="molecule type" value="Genomic_DNA"/>
</dbReference>
<dbReference type="InterPro" id="IPR009057">
    <property type="entry name" value="Homeodomain-like_sf"/>
</dbReference>
<protein>
    <submittedName>
        <fullName evidence="1">Transposase</fullName>
    </submittedName>
</protein>
<evidence type="ECO:0000313" key="2">
    <source>
        <dbReference type="Proteomes" id="UP001142057"/>
    </source>
</evidence>
<dbReference type="Gene3D" id="1.10.10.60">
    <property type="entry name" value="Homeodomain-like"/>
    <property type="match status" value="1"/>
</dbReference>